<dbReference type="GO" id="GO:0006396">
    <property type="term" value="P:RNA processing"/>
    <property type="evidence" value="ECO:0007669"/>
    <property type="project" value="InterPro"/>
</dbReference>
<dbReference type="GO" id="GO:0042245">
    <property type="term" value="P:RNA repair"/>
    <property type="evidence" value="ECO:0007669"/>
    <property type="project" value="UniProtKB-KW"/>
</dbReference>
<feature type="binding site" evidence="9">
    <location>
        <begin position="237"/>
        <end position="241"/>
    </location>
    <ligand>
        <name>GMP</name>
        <dbReference type="ChEBI" id="CHEBI:58115"/>
    </ligand>
</feature>
<dbReference type="EMBL" id="CP033019">
    <property type="protein sequence ID" value="AYM75683.1"/>
    <property type="molecule type" value="Genomic_DNA"/>
</dbReference>
<evidence type="ECO:0000256" key="4">
    <source>
        <dbReference type="ARBA" id="ARBA00022800"/>
    </source>
</evidence>
<evidence type="ECO:0000313" key="12">
    <source>
        <dbReference type="EMBL" id="AYM75683.1"/>
    </source>
</evidence>
<evidence type="ECO:0000256" key="3">
    <source>
        <dbReference type="ARBA" id="ARBA00022741"/>
    </source>
</evidence>
<evidence type="ECO:0000256" key="5">
    <source>
        <dbReference type="ARBA" id="ARBA00023134"/>
    </source>
</evidence>
<evidence type="ECO:0000256" key="1">
    <source>
        <dbReference type="ARBA" id="ARBA00022598"/>
    </source>
</evidence>
<gene>
    <name evidence="11" type="primary">rtcB</name>
    <name evidence="12" type="ORF">D9M09_07570</name>
</gene>
<keyword evidence="3 9" id="KW-0547">Nucleotide-binding</keyword>
<evidence type="ECO:0000256" key="11">
    <source>
        <dbReference type="RuleBase" id="RU371113"/>
    </source>
</evidence>
<feature type="active site" description="GMP-histidine intermediate" evidence="8">
    <location>
        <position position="408"/>
    </location>
</feature>
<keyword evidence="5 9" id="KW-0342">GTP-binding</keyword>
<keyword evidence="4" id="KW-0692">RNA repair</keyword>
<keyword evidence="1 11" id="KW-0436">Ligase</keyword>
<dbReference type="PANTHER" id="PTHR11118">
    <property type="entry name" value="RNA-SPLICING LIGASE RTCB HOMOLOG"/>
    <property type="match status" value="1"/>
</dbReference>
<name>A0A3G2E618_9BURK</name>
<feature type="binding site" evidence="10">
    <location>
        <position position="119"/>
    </location>
    <ligand>
        <name>Mn(2+)</name>
        <dbReference type="ChEBI" id="CHEBI:29035"/>
        <label>1</label>
    </ligand>
</feature>
<organism evidence="12 13">
    <name type="scientific">Janthinobacterium agaricidamnosum</name>
    <dbReference type="NCBI Taxonomy" id="55508"/>
    <lineage>
        <taxon>Bacteria</taxon>
        <taxon>Pseudomonadati</taxon>
        <taxon>Pseudomonadota</taxon>
        <taxon>Betaproteobacteria</taxon>
        <taxon>Burkholderiales</taxon>
        <taxon>Oxalobacteraceae</taxon>
        <taxon>Janthinobacterium</taxon>
    </lineage>
</organism>
<dbReference type="EC" id="6.5.1.-" evidence="11"/>
<dbReference type="GO" id="GO:0003972">
    <property type="term" value="F:RNA ligase (ATP) activity"/>
    <property type="evidence" value="ECO:0007669"/>
    <property type="project" value="TreeGrafter"/>
</dbReference>
<protein>
    <recommendedName>
        <fullName evidence="11">tRNA-splicing ligase RtcB</fullName>
        <ecNumber evidence="11">6.5.1.-</ecNumber>
    </recommendedName>
</protein>
<evidence type="ECO:0000313" key="13">
    <source>
        <dbReference type="Proteomes" id="UP000279594"/>
    </source>
</evidence>
<keyword evidence="2 10" id="KW-0479">Metal-binding</keyword>
<dbReference type="InterPro" id="IPR036025">
    <property type="entry name" value="RtcB-like_sf"/>
</dbReference>
<comment type="similarity">
    <text evidence="11">Belongs to the RtcB family.</text>
</comment>
<accession>A0A3G2E618</accession>
<feature type="binding site" evidence="10">
    <location>
        <position position="238"/>
    </location>
    <ligand>
        <name>Mn(2+)</name>
        <dbReference type="ChEBI" id="CHEBI:29035"/>
        <label>1</label>
    </ligand>
</feature>
<dbReference type="Pfam" id="PF01139">
    <property type="entry name" value="RtcB"/>
    <property type="match status" value="1"/>
</dbReference>
<feature type="binding site" evidence="9">
    <location>
        <begin position="356"/>
        <end position="357"/>
    </location>
    <ligand>
        <name>GMP</name>
        <dbReference type="ChEBI" id="CHEBI:58115"/>
    </ligand>
</feature>
<comment type="catalytic activity">
    <reaction evidence="7">
        <text>a 3'-end 3'-phospho-ribonucleotide-RNA + a 5'-end dephospho-ribonucleoside-RNA + GTP = a ribonucleotidyl-ribonucleotide-RNA + GMP + diphosphate</text>
        <dbReference type="Rhea" id="RHEA:68076"/>
        <dbReference type="Rhea" id="RHEA-COMP:10463"/>
        <dbReference type="Rhea" id="RHEA-COMP:13936"/>
        <dbReference type="Rhea" id="RHEA-COMP:17355"/>
        <dbReference type="ChEBI" id="CHEBI:33019"/>
        <dbReference type="ChEBI" id="CHEBI:37565"/>
        <dbReference type="ChEBI" id="CHEBI:58115"/>
        <dbReference type="ChEBI" id="CHEBI:83062"/>
        <dbReference type="ChEBI" id="CHEBI:138284"/>
        <dbReference type="ChEBI" id="CHEBI:173118"/>
        <dbReference type="EC" id="6.5.1.8"/>
    </reaction>
</comment>
<evidence type="ECO:0000256" key="7">
    <source>
        <dbReference type="ARBA" id="ARBA00047746"/>
    </source>
</evidence>
<dbReference type="GO" id="GO:0005525">
    <property type="term" value="F:GTP binding"/>
    <property type="evidence" value="ECO:0007669"/>
    <property type="project" value="UniProtKB-KW"/>
</dbReference>
<feature type="binding site" evidence="9">
    <location>
        <position position="391"/>
    </location>
    <ligand>
        <name>GMP</name>
        <dbReference type="ChEBI" id="CHEBI:58115"/>
    </ligand>
</feature>
<comment type="cofactor">
    <cofactor evidence="10 11">
        <name>Mn(2+)</name>
        <dbReference type="ChEBI" id="CHEBI:29035"/>
    </cofactor>
    <text evidence="10 11">Binds 2 manganese ions per subunit.</text>
</comment>
<evidence type="ECO:0000256" key="6">
    <source>
        <dbReference type="ARBA" id="ARBA00023211"/>
    </source>
</evidence>
<feature type="binding site" evidence="9">
    <location>
        <begin position="384"/>
        <end position="387"/>
    </location>
    <ligand>
        <name>GMP</name>
        <dbReference type="ChEBI" id="CHEBI:58115"/>
    </ligand>
</feature>
<dbReference type="Gene3D" id="3.90.1860.10">
    <property type="entry name" value="tRNA-splicing ligase RtcB"/>
    <property type="match status" value="1"/>
</dbReference>
<comment type="subunit">
    <text evidence="11">Monomer.</text>
</comment>
<dbReference type="GO" id="GO:0046872">
    <property type="term" value="F:metal ion binding"/>
    <property type="evidence" value="ECO:0007669"/>
    <property type="project" value="UniProtKB-UniRule"/>
</dbReference>
<evidence type="ECO:0000256" key="9">
    <source>
        <dbReference type="PIRSR" id="PIRSR601233-2"/>
    </source>
</evidence>
<dbReference type="SUPFAM" id="SSF103365">
    <property type="entry name" value="Hypothetical protein PH1602"/>
    <property type="match status" value="1"/>
</dbReference>
<feature type="binding site" evidence="9">
    <location>
        <begin position="408"/>
        <end position="411"/>
    </location>
    <ligand>
        <name>GMP</name>
        <dbReference type="ChEBI" id="CHEBI:58115"/>
    </ligand>
</feature>
<feature type="binding site" evidence="10">
    <location>
        <position position="356"/>
    </location>
    <ligand>
        <name>Mn(2+)</name>
        <dbReference type="ChEBI" id="CHEBI:29035"/>
        <label>2</label>
    </ligand>
</feature>
<dbReference type="AlphaFoldDB" id="A0A3G2E618"/>
<evidence type="ECO:0000256" key="2">
    <source>
        <dbReference type="ARBA" id="ARBA00022723"/>
    </source>
</evidence>
<feature type="binding site" evidence="10">
    <location>
        <position position="269"/>
    </location>
    <ligand>
        <name>Mn(2+)</name>
        <dbReference type="ChEBI" id="CHEBI:29035"/>
        <label>2</label>
    </ligand>
</feature>
<evidence type="ECO:0000256" key="10">
    <source>
        <dbReference type="PIRSR" id="PIRSR601233-3"/>
    </source>
</evidence>
<dbReference type="InterPro" id="IPR001233">
    <property type="entry name" value="RtcB"/>
</dbReference>
<dbReference type="GO" id="GO:0170057">
    <property type="term" value="F:RNA ligase (GTP) activity"/>
    <property type="evidence" value="ECO:0007669"/>
    <property type="project" value="UniProtKB-EC"/>
</dbReference>
<reference evidence="12 13" key="1">
    <citation type="submission" date="2018-10" db="EMBL/GenBank/DDBJ databases">
        <title>Effects of UV and annual dynamics of microbial communities in freshwater RAS systems.</title>
        <authorList>
            <person name="Bekkelund A.K."/>
            <person name="Hansen B.R."/>
            <person name="Stokken H."/>
            <person name="Eriksen B.F."/>
            <person name="Kashulin N.A."/>
        </authorList>
    </citation>
    <scope>NUCLEOTIDE SEQUENCE [LARGE SCALE GENOMIC DNA]</scope>
    <source>
        <strain evidence="12 13">BHSEK</strain>
    </source>
</reference>
<dbReference type="Proteomes" id="UP000279594">
    <property type="component" value="Chromosome"/>
</dbReference>
<keyword evidence="6 10" id="KW-0464">Manganese</keyword>
<feature type="binding site" evidence="9">
    <location>
        <position position="480"/>
    </location>
    <ligand>
        <name>GMP</name>
        <dbReference type="ChEBI" id="CHEBI:58115"/>
    </ligand>
</feature>
<keyword evidence="13" id="KW-1185">Reference proteome</keyword>
<dbReference type="PANTHER" id="PTHR11118:SF1">
    <property type="entry name" value="RNA-SPLICING LIGASE RTCB HOMOLOG"/>
    <property type="match status" value="1"/>
</dbReference>
<proteinExistence type="inferred from homology"/>
<sequence length="481" mass="52452">MALAKGPCIRYFRSRIVFPLSRLQKALRRLGIAVAYADGIYTLSNPHAQASVLLPHNFPLEEKAVRQLMEFAAVAVPGQDGHVCKACATPDFHPGSIAPVGSIVATSPDMVIPAIPGTDIACGMRLITTGLTLAQFEARKPQLLAKLKHVLLEDGRNVPLRSKAFAALFDVGPAAFIDSLHDDGLWPRVDKERLLRELDACIALRELGGGLRHAPAALVGTREVIRDPSLGTTGSGNHFVEIQLVDTVMDRHAAYRHGLVPGEVVVMIHSGSRDVGFFVGSRWMDRAREAWPKGVRHPQSGLYGLTGELAGEYMDAMGVASRYAWVNRMVLAELVRDSLSQVFAQDQSRLVVDVPHNVILREHGMNIHRKGATPAREGDLALIPGSMGDYSYVATGMGNPDWLWSCSHGAGRSIRRQAMRAIRPTVGGDEMIFQCVTLREERRVEEAPMAYKKIGPVIAAQEEAGLLQSVAHLKPLLTFKA</sequence>
<evidence type="ECO:0000256" key="8">
    <source>
        <dbReference type="PIRSR" id="PIRSR601233-1"/>
    </source>
</evidence>